<gene>
    <name evidence="6" type="ORF">Dsi01nite_090850</name>
</gene>
<sequence length="1491" mass="159838">MRKAVDGLDQEFTAGGDRAARAYRDAVRLALAADPALARTLVRTYDERVPAGRYPFHAADEAWLLEQAAGDDADAPAVVFELATRAALPAPQLAARDRLAALLGPAGDADALVGQLRRWRDAAVLDAGVLTTVLRAHLGRASLDRASAVWGAFFDDLPERLLPELFEVHRFLGRGADAVRLADSPGAQHRAIACCLGSPRQEDVRAGIGLARRVEPAAVAGLTGRLGELLLAGGDVEGALAAFEAAGRADLASECLERLGRFAEALDGCPDDRPDRLDRLAGRCLPDVDALVERGEFAPAARLVRSLITHLHRARGDVAVRLAEVEGVRAAVVAAGRQHHRLAAERGAADGAGGDGDLDGYARWSRFEEEAGEPAEAALRAEQAGDLYRAHRLFRQAERFGDADRVLRGDVSDTGLAARAEARQAGGDLIGAARLYQQEQQWERAAELFERAGDFASAAACLVAQRGDDAVEDPRLGQWLRRAGAVDELARRCLRVVSGRSAGNPAGIRATDELRLLQRDPALSPDLQAEVVAAVERLGGHGRRAFDERAQAWVAQARFEIDQRFAGIWAMDLGTTTCAAAIYDTRTGRAVLCPWKGRPQFPSTLSLDREGNELIGLAGEEVFAGWLVGHVSAAKRRMGSRTTYRVRGRTYRPEEVAARLIKHGRGLVETYLAERVRERVGELARAELGELDEEWLNWAERHHDLRLERSRVLLTIPAYFLNNQKHATRDACRIAGLELVRLIHEPTAACMTAARERRLTGRIVVVDLGAGTLDVSFLDVGDGVYEVQQVVGDNAYGGKDFDAEVTTALAGRLAAQGIDVPESGTARRRLEVAAEYLKVNLSAQQHADYPLRELVAGQDARVELSRAELGQILAGPLAALRDTCTQFKASLPEAPQHLVLVGGPMLSPLVQQVVEGVFGLTRTPVPDPRTAVATGAALQAAVLDGKLSEVLLLDVTPLALGLRVRDNDDEKPVFSELIARNTTIPTQQRNVYTTHEDQQTAVDIEIYNGSLDQAAKIGQFRLGDITPAPRGVPQIEVTFSIDASCVLEVTAQDLGTGRSRSIRISDTTVLSPAEIDDMARRQQRQDDLQGLRADLTELVAEARSDDAEGAWQELRTRIDGYRPPATPPDPATVRILNAVLADGGDAGRQVRLLVAPLRDLAGLAEEFLRRDNGADPGQALTEGRHLARELRGQLERLRALLDRIATWNATLVRVATAEPDPRQRFRHRHDTGDHAAALAAFDELGEPPADAADARRLLACLAAVHDADRYRRVLTGHAALLGIEVATGPPELAALVLRALVEVAVTHPGGEVTRRRGFVLGDGTVVTNRLWLGSATAEQITAGGAPVERLVVPEPAAVDVALLRVPAPGKGLAHGHPGKGLALGHPGLVRVGDQVFAPSAGSGASLVDGLVDRLESFPEQGLRLFRIGLQLPASASGGPLVNDLGEVIGVLTIGGPSAGTTYALTIDSLPDLDGPDLDRPGTDRPGTDRPG</sequence>
<proteinExistence type="inferred from homology"/>
<dbReference type="FunFam" id="3.30.420.40:FF:000028">
    <property type="entry name" value="heat shock 70 kDa protein-like"/>
    <property type="match status" value="1"/>
</dbReference>
<dbReference type="SUPFAM" id="SSF53067">
    <property type="entry name" value="Actin-like ATPase domain"/>
    <property type="match status" value="2"/>
</dbReference>
<dbReference type="GO" id="GO:0140662">
    <property type="term" value="F:ATP-dependent protein folding chaperone"/>
    <property type="evidence" value="ECO:0007669"/>
    <property type="project" value="InterPro"/>
</dbReference>
<evidence type="ECO:0000256" key="4">
    <source>
        <dbReference type="ARBA" id="ARBA00023186"/>
    </source>
</evidence>
<keyword evidence="3" id="KW-0067">ATP-binding</keyword>
<feature type="region of interest" description="Disordered" evidence="5">
    <location>
        <begin position="1469"/>
        <end position="1491"/>
    </location>
</feature>
<evidence type="ECO:0008006" key="8">
    <source>
        <dbReference type="Google" id="ProtNLM"/>
    </source>
</evidence>
<dbReference type="InterPro" id="IPR029047">
    <property type="entry name" value="HSP70_peptide-bd_sf"/>
</dbReference>
<comment type="caution">
    <text evidence="6">The sequence shown here is derived from an EMBL/GenBank/DDBJ whole genome shotgun (WGS) entry which is preliminary data.</text>
</comment>
<dbReference type="SUPFAM" id="SSF50494">
    <property type="entry name" value="Trypsin-like serine proteases"/>
    <property type="match status" value="1"/>
</dbReference>
<evidence type="ECO:0000313" key="7">
    <source>
        <dbReference type="Proteomes" id="UP000660611"/>
    </source>
</evidence>
<protein>
    <recommendedName>
        <fullName evidence="8">Molecular chaperone DnaK</fullName>
    </recommendedName>
</protein>
<keyword evidence="2" id="KW-0547">Nucleotide-binding</keyword>
<dbReference type="Proteomes" id="UP000660611">
    <property type="component" value="Unassembled WGS sequence"/>
</dbReference>
<evidence type="ECO:0000256" key="2">
    <source>
        <dbReference type="ARBA" id="ARBA00022741"/>
    </source>
</evidence>
<keyword evidence="4" id="KW-0143">Chaperone</keyword>
<evidence type="ECO:0000256" key="5">
    <source>
        <dbReference type="SAM" id="MobiDB-lite"/>
    </source>
</evidence>
<dbReference type="Pfam" id="PF00012">
    <property type="entry name" value="HSP70"/>
    <property type="match status" value="1"/>
</dbReference>
<dbReference type="Gene3D" id="2.40.10.120">
    <property type="match status" value="1"/>
</dbReference>
<evidence type="ECO:0000256" key="1">
    <source>
        <dbReference type="ARBA" id="ARBA00007381"/>
    </source>
</evidence>
<dbReference type="PANTHER" id="PTHR19375">
    <property type="entry name" value="HEAT SHOCK PROTEIN 70KDA"/>
    <property type="match status" value="1"/>
</dbReference>
<dbReference type="EMBL" id="BONQ01000147">
    <property type="protein sequence ID" value="GIG51044.1"/>
    <property type="molecule type" value="Genomic_DNA"/>
</dbReference>
<comment type="similarity">
    <text evidence="1">Belongs to the heat shock protein 70 family.</text>
</comment>
<dbReference type="Pfam" id="PF13365">
    <property type="entry name" value="Trypsin_2"/>
    <property type="match status" value="1"/>
</dbReference>
<organism evidence="6 7">
    <name type="scientific">Dactylosporangium siamense</name>
    <dbReference type="NCBI Taxonomy" id="685454"/>
    <lineage>
        <taxon>Bacteria</taxon>
        <taxon>Bacillati</taxon>
        <taxon>Actinomycetota</taxon>
        <taxon>Actinomycetes</taxon>
        <taxon>Micromonosporales</taxon>
        <taxon>Micromonosporaceae</taxon>
        <taxon>Dactylosporangium</taxon>
    </lineage>
</organism>
<feature type="compositionally biased region" description="Basic and acidic residues" evidence="5">
    <location>
        <begin position="1476"/>
        <end position="1491"/>
    </location>
</feature>
<accession>A0A919PVQ1</accession>
<dbReference type="InterPro" id="IPR013126">
    <property type="entry name" value="Hsp_70_fam"/>
</dbReference>
<dbReference type="Gene3D" id="3.90.640.10">
    <property type="entry name" value="Actin, Chain A, domain 4"/>
    <property type="match status" value="1"/>
</dbReference>
<dbReference type="InterPro" id="IPR009003">
    <property type="entry name" value="Peptidase_S1_PA"/>
</dbReference>
<evidence type="ECO:0000256" key="3">
    <source>
        <dbReference type="ARBA" id="ARBA00022840"/>
    </source>
</evidence>
<evidence type="ECO:0000313" key="6">
    <source>
        <dbReference type="EMBL" id="GIG51044.1"/>
    </source>
</evidence>
<dbReference type="PRINTS" id="PR00301">
    <property type="entry name" value="HEATSHOCK70"/>
</dbReference>
<dbReference type="InterPro" id="IPR043129">
    <property type="entry name" value="ATPase_NBD"/>
</dbReference>
<dbReference type="Gene3D" id="3.30.420.40">
    <property type="match status" value="2"/>
</dbReference>
<name>A0A919PVQ1_9ACTN</name>
<dbReference type="Gene3D" id="2.60.34.10">
    <property type="entry name" value="Substrate Binding Domain Of DNAk, Chain A, domain 1"/>
    <property type="match status" value="1"/>
</dbReference>
<reference evidence="6" key="1">
    <citation type="submission" date="2021-01" db="EMBL/GenBank/DDBJ databases">
        <title>Whole genome shotgun sequence of Dactylosporangium siamense NBRC 106093.</title>
        <authorList>
            <person name="Komaki H."/>
            <person name="Tamura T."/>
        </authorList>
    </citation>
    <scope>NUCLEOTIDE SEQUENCE</scope>
    <source>
        <strain evidence="6">NBRC 106093</strain>
    </source>
</reference>
<dbReference type="GO" id="GO:0005524">
    <property type="term" value="F:ATP binding"/>
    <property type="evidence" value="ECO:0007669"/>
    <property type="project" value="UniProtKB-KW"/>
</dbReference>
<keyword evidence="7" id="KW-1185">Reference proteome</keyword>
<dbReference type="SUPFAM" id="SSF100920">
    <property type="entry name" value="Heat shock protein 70kD (HSP70), peptide-binding domain"/>
    <property type="match status" value="1"/>
</dbReference>